<dbReference type="InParanoid" id="G4Z440"/>
<name>G4Z440_PHYSP</name>
<keyword evidence="3" id="KW-1185">Reference proteome</keyword>
<proteinExistence type="predicted"/>
<evidence type="ECO:0000259" key="1">
    <source>
        <dbReference type="Pfam" id="PF03184"/>
    </source>
</evidence>
<feature type="domain" description="DDE-1" evidence="1">
    <location>
        <begin position="2"/>
        <end position="105"/>
    </location>
</feature>
<evidence type="ECO:0000313" key="2">
    <source>
        <dbReference type="EMBL" id="EGZ22234.1"/>
    </source>
</evidence>
<dbReference type="Proteomes" id="UP000002640">
    <property type="component" value="Unassembled WGS sequence"/>
</dbReference>
<dbReference type="Pfam" id="PF03184">
    <property type="entry name" value="DDE_1"/>
    <property type="match status" value="1"/>
</dbReference>
<protein>
    <recommendedName>
        <fullName evidence="1">DDE-1 domain-containing protein</fullName>
    </recommendedName>
</protein>
<dbReference type="STRING" id="1094619.G4Z440"/>
<dbReference type="KEGG" id="psoj:PHYSODRAFT_403744"/>
<gene>
    <name evidence="2" type="ORF">PHYSODRAFT_403744</name>
</gene>
<dbReference type="InterPro" id="IPR004875">
    <property type="entry name" value="DDE_SF_endonuclease_dom"/>
</dbReference>
<reference evidence="2 3" key="1">
    <citation type="journal article" date="2006" name="Science">
        <title>Phytophthora genome sequences uncover evolutionary origins and mechanisms of pathogenesis.</title>
        <authorList>
            <person name="Tyler B.M."/>
            <person name="Tripathy S."/>
            <person name="Zhang X."/>
            <person name="Dehal P."/>
            <person name="Jiang R.H."/>
            <person name="Aerts A."/>
            <person name="Arredondo F.D."/>
            <person name="Baxter L."/>
            <person name="Bensasson D."/>
            <person name="Beynon J.L."/>
            <person name="Chapman J."/>
            <person name="Damasceno C.M."/>
            <person name="Dorrance A.E."/>
            <person name="Dou D."/>
            <person name="Dickerman A.W."/>
            <person name="Dubchak I.L."/>
            <person name="Garbelotto M."/>
            <person name="Gijzen M."/>
            <person name="Gordon S.G."/>
            <person name="Govers F."/>
            <person name="Grunwald N.J."/>
            <person name="Huang W."/>
            <person name="Ivors K.L."/>
            <person name="Jones R.W."/>
            <person name="Kamoun S."/>
            <person name="Krampis K."/>
            <person name="Lamour K.H."/>
            <person name="Lee M.K."/>
            <person name="McDonald W.H."/>
            <person name="Medina M."/>
            <person name="Meijer H.J."/>
            <person name="Nordberg E.K."/>
            <person name="Maclean D.J."/>
            <person name="Ospina-Giraldo M.D."/>
            <person name="Morris P.F."/>
            <person name="Phuntumart V."/>
            <person name="Putnam N.H."/>
            <person name="Rash S."/>
            <person name="Rose J.K."/>
            <person name="Sakihama Y."/>
            <person name="Salamov A.A."/>
            <person name="Savidor A."/>
            <person name="Scheuring C.F."/>
            <person name="Smith B.M."/>
            <person name="Sobral B.W."/>
            <person name="Terry A."/>
            <person name="Torto-Alalibo T.A."/>
            <person name="Win J."/>
            <person name="Xu Z."/>
            <person name="Zhang H."/>
            <person name="Grigoriev I.V."/>
            <person name="Rokhsar D.S."/>
            <person name="Boore J.L."/>
        </authorList>
    </citation>
    <scope>NUCLEOTIDE SEQUENCE [LARGE SCALE GENOMIC DNA]</scope>
    <source>
        <strain evidence="2 3">P6497</strain>
    </source>
</reference>
<evidence type="ECO:0000313" key="3">
    <source>
        <dbReference type="Proteomes" id="UP000002640"/>
    </source>
</evidence>
<dbReference type="EMBL" id="JH159153">
    <property type="protein sequence ID" value="EGZ22234.1"/>
    <property type="molecule type" value="Genomic_DNA"/>
</dbReference>
<dbReference type="GO" id="GO:0003676">
    <property type="term" value="F:nucleic acid binding"/>
    <property type="evidence" value="ECO:0007669"/>
    <property type="project" value="InterPro"/>
</dbReference>
<dbReference type="RefSeq" id="XP_009524951.1">
    <property type="nucleotide sequence ID" value="XM_009526656.1"/>
</dbReference>
<feature type="non-terminal residue" evidence="2">
    <location>
        <position position="1"/>
    </location>
</feature>
<dbReference type="AlphaFoldDB" id="G4Z440"/>
<sequence length="110" mass="12813">DKLLLLWDDFSAHWTKKVKDYAASLNVVLLKVPPKYTYVCQPADISWNKPFRGLLRSLWVETLREQLRKYIKKPFALVGPSRRDITKWNMSSWDGLSRETIVSGFSRAGL</sequence>
<dbReference type="GeneID" id="20651359"/>
<organism evidence="2 3">
    <name type="scientific">Phytophthora sojae (strain P6497)</name>
    <name type="common">Soybean stem and root rot agent</name>
    <name type="synonym">Phytophthora megasperma f. sp. glycines</name>
    <dbReference type="NCBI Taxonomy" id="1094619"/>
    <lineage>
        <taxon>Eukaryota</taxon>
        <taxon>Sar</taxon>
        <taxon>Stramenopiles</taxon>
        <taxon>Oomycota</taxon>
        <taxon>Peronosporomycetes</taxon>
        <taxon>Peronosporales</taxon>
        <taxon>Peronosporaceae</taxon>
        <taxon>Phytophthora</taxon>
    </lineage>
</organism>
<feature type="non-terminal residue" evidence="2">
    <location>
        <position position="110"/>
    </location>
</feature>
<accession>G4Z440</accession>